<sequence length="170" mass="19157">MGVFVVQVVGGQEDRAAALIAKIAQGAVEDCFVPKREVMHRKSGQWLRTLEKLFPGYVFVQTSTPEQVREVLERVPAFTRMLTSAGDMCLPLTADEVAWINATTNVDTHVMEMSEGIIEGDRVVVIRGPLKGHEARITRVDRHKRMAWVDMDMFGRHRTIRVGLEIVSKK</sequence>
<evidence type="ECO:0000259" key="4">
    <source>
        <dbReference type="SMART" id="SM00738"/>
    </source>
</evidence>
<dbReference type="PROSITE" id="PS01108">
    <property type="entry name" value="RIBOSOMAL_L24"/>
    <property type="match status" value="1"/>
</dbReference>
<keyword evidence="3" id="KW-0804">Transcription</keyword>
<dbReference type="GO" id="GO:0006412">
    <property type="term" value="P:translation"/>
    <property type="evidence" value="ECO:0007669"/>
    <property type="project" value="InterPro"/>
</dbReference>
<keyword evidence="1" id="KW-0889">Transcription antitermination</keyword>
<evidence type="ECO:0000259" key="5">
    <source>
        <dbReference type="SMART" id="SM00739"/>
    </source>
</evidence>
<feature type="domain" description="KOW" evidence="5">
    <location>
        <begin position="116"/>
        <end position="143"/>
    </location>
</feature>
<protein>
    <submittedName>
        <fullName evidence="6">Antiterminator LoaP</fullName>
    </submittedName>
</protein>
<dbReference type="SMART" id="SM00738">
    <property type="entry name" value="NGN"/>
    <property type="match status" value="1"/>
</dbReference>
<dbReference type="RefSeq" id="WP_118272213.1">
    <property type="nucleotide sequence ID" value="NZ_QSJI01000006.1"/>
</dbReference>
<dbReference type="SMART" id="SM00739">
    <property type="entry name" value="KOW"/>
    <property type="match status" value="1"/>
</dbReference>
<organism evidence="6 7">
    <name type="scientific">Collinsella intestinalis</name>
    <dbReference type="NCBI Taxonomy" id="147207"/>
    <lineage>
        <taxon>Bacteria</taxon>
        <taxon>Bacillati</taxon>
        <taxon>Actinomycetota</taxon>
        <taxon>Coriobacteriia</taxon>
        <taxon>Coriobacteriales</taxon>
        <taxon>Coriobacteriaceae</taxon>
        <taxon>Collinsella</taxon>
    </lineage>
</organism>
<dbReference type="InterPro" id="IPR043425">
    <property type="entry name" value="NusG-like"/>
</dbReference>
<evidence type="ECO:0000313" key="6">
    <source>
        <dbReference type="EMBL" id="RHD55096.1"/>
    </source>
</evidence>
<dbReference type="SUPFAM" id="SSF82679">
    <property type="entry name" value="N-utilization substance G protein NusG, N-terminal domain"/>
    <property type="match status" value="1"/>
</dbReference>
<dbReference type="GO" id="GO:0006354">
    <property type="term" value="P:DNA-templated transcription elongation"/>
    <property type="evidence" value="ECO:0007669"/>
    <property type="project" value="InterPro"/>
</dbReference>
<feature type="domain" description="NusG-like N-terminal" evidence="4">
    <location>
        <begin position="1"/>
        <end position="104"/>
    </location>
</feature>
<evidence type="ECO:0000256" key="1">
    <source>
        <dbReference type="ARBA" id="ARBA00022814"/>
    </source>
</evidence>
<dbReference type="Proteomes" id="UP000286050">
    <property type="component" value="Unassembled WGS sequence"/>
</dbReference>
<dbReference type="EMBL" id="QSJI01000006">
    <property type="protein sequence ID" value="RHD55096.1"/>
    <property type="molecule type" value="Genomic_DNA"/>
</dbReference>
<dbReference type="CDD" id="cd06091">
    <property type="entry name" value="KOW_NusG"/>
    <property type="match status" value="1"/>
</dbReference>
<proteinExistence type="predicted"/>
<dbReference type="AlphaFoldDB" id="A0A414FVG5"/>
<dbReference type="GO" id="GO:0031564">
    <property type="term" value="P:transcription antitermination"/>
    <property type="evidence" value="ECO:0007669"/>
    <property type="project" value="UniProtKB-KW"/>
</dbReference>
<dbReference type="Gene3D" id="3.30.70.940">
    <property type="entry name" value="NusG, N-terminal domain"/>
    <property type="match status" value="1"/>
</dbReference>
<gene>
    <name evidence="6" type="primary">loaP</name>
    <name evidence="6" type="ORF">DW787_06930</name>
</gene>
<name>A0A414FVG5_9ACTN</name>
<comment type="caution">
    <text evidence="6">The sequence shown here is derived from an EMBL/GenBank/DDBJ whole genome shotgun (WGS) entry which is preliminary data.</text>
</comment>
<dbReference type="PANTHER" id="PTHR30265">
    <property type="entry name" value="RHO-INTERACTING TRANSCRIPTION TERMINATION FACTOR NUSG"/>
    <property type="match status" value="1"/>
</dbReference>
<evidence type="ECO:0000256" key="2">
    <source>
        <dbReference type="ARBA" id="ARBA00023015"/>
    </source>
</evidence>
<reference evidence="6 7" key="1">
    <citation type="submission" date="2018-08" db="EMBL/GenBank/DDBJ databases">
        <title>A genome reference for cultivated species of the human gut microbiota.</title>
        <authorList>
            <person name="Zou Y."/>
            <person name="Xue W."/>
            <person name="Luo G."/>
        </authorList>
    </citation>
    <scope>NUCLEOTIDE SEQUENCE [LARGE SCALE GENOMIC DNA]</scope>
    <source>
        <strain evidence="6 7">AM30-5LB</strain>
    </source>
</reference>
<dbReference type="Gene3D" id="2.30.30.30">
    <property type="match status" value="1"/>
</dbReference>
<dbReference type="InterPro" id="IPR005824">
    <property type="entry name" value="KOW"/>
</dbReference>
<evidence type="ECO:0000313" key="7">
    <source>
        <dbReference type="Proteomes" id="UP000286050"/>
    </source>
</evidence>
<dbReference type="InterPro" id="IPR047663">
    <property type="entry name" value="Transcription_antiterm_LoaP"/>
</dbReference>
<dbReference type="NCBIfam" id="NF033641">
    <property type="entry name" value="antiterm_LoaP"/>
    <property type="match status" value="1"/>
</dbReference>
<dbReference type="GO" id="GO:0003735">
    <property type="term" value="F:structural constituent of ribosome"/>
    <property type="evidence" value="ECO:0007669"/>
    <property type="project" value="InterPro"/>
</dbReference>
<accession>A0A414FVG5</accession>
<dbReference type="InterPro" id="IPR008991">
    <property type="entry name" value="Translation_prot_SH3-like_sf"/>
</dbReference>
<dbReference type="SUPFAM" id="SSF50104">
    <property type="entry name" value="Translation proteins SH3-like domain"/>
    <property type="match status" value="1"/>
</dbReference>
<dbReference type="GO" id="GO:0005840">
    <property type="term" value="C:ribosome"/>
    <property type="evidence" value="ECO:0007669"/>
    <property type="project" value="InterPro"/>
</dbReference>
<keyword evidence="2" id="KW-0805">Transcription regulation</keyword>
<dbReference type="InterPro" id="IPR006645">
    <property type="entry name" value="NGN-like_dom"/>
</dbReference>
<dbReference type="Pfam" id="PF02357">
    <property type="entry name" value="NusG"/>
    <property type="match status" value="1"/>
</dbReference>
<dbReference type="InterPro" id="IPR036735">
    <property type="entry name" value="NGN_dom_sf"/>
</dbReference>
<dbReference type="Pfam" id="PF00467">
    <property type="entry name" value="KOW"/>
    <property type="match status" value="1"/>
</dbReference>
<evidence type="ECO:0000256" key="3">
    <source>
        <dbReference type="ARBA" id="ARBA00023163"/>
    </source>
</evidence>
<dbReference type="InterPro" id="IPR005825">
    <property type="entry name" value="Ribosomal_uL24_CS"/>
</dbReference>
<dbReference type="PANTHER" id="PTHR30265:SF4">
    <property type="entry name" value="KOW MOTIF FAMILY PROTEIN, EXPRESSED"/>
    <property type="match status" value="1"/>
</dbReference>
<dbReference type="InterPro" id="IPR014722">
    <property type="entry name" value="Rib_uL2_dom2"/>
</dbReference>